<dbReference type="InterPro" id="IPR022646">
    <property type="entry name" value="SecD/SecF_CS"/>
</dbReference>
<accession>L8JUF1</accession>
<feature type="transmembrane region" description="Helical" evidence="9">
    <location>
        <begin position="872"/>
        <end position="894"/>
    </location>
</feature>
<comment type="caution">
    <text evidence="9">Lacks conserved residue(s) required for the propagation of feature annotation.</text>
</comment>
<evidence type="ECO:0000256" key="6">
    <source>
        <dbReference type="ARBA" id="ARBA00022989"/>
    </source>
</evidence>
<keyword evidence="5 9" id="KW-0653">Protein transport</keyword>
<dbReference type="RefSeq" id="WP_009580557.1">
    <property type="nucleotide sequence ID" value="NZ_AMZN01000047.1"/>
</dbReference>
<dbReference type="NCBIfam" id="NF009585">
    <property type="entry name" value="PRK13024.1-5"/>
    <property type="match status" value="1"/>
</dbReference>
<evidence type="ECO:0000256" key="2">
    <source>
        <dbReference type="ARBA" id="ARBA00022448"/>
    </source>
</evidence>
<dbReference type="Gene3D" id="3.30.70.3220">
    <property type="match status" value="1"/>
</dbReference>
<dbReference type="HAMAP" id="MF_01464_B">
    <property type="entry name" value="SecF_B"/>
    <property type="match status" value="1"/>
</dbReference>
<feature type="domain" description="Protein translocase subunit SecDF P1" evidence="13">
    <location>
        <begin position="184"/>
        <end position="242"/>
    </location>
</feature>
<comment type="similarity">
    <text evidence="10">Belongs to the SecD/SecF family. SecF subfamily.</text>
</comment>
<feature type="compositionally biased region" description="Acidic residues" evidence="11">
    <location>
        <begin position="286"/>
        <end position="309"/>
    </location>
</feature>
<dbReference type="GO" id="GO:0015450">
    <property type="term" value="F:protein-transporting ATPase activity"/>
    <property type="evidence" value="ECO:0007669"/>
    <property type="project" value="InterPro"/>
</dbReference>
<name>L8JUF1_9BACT</name>
<dbReference type="InterPro" id="IPR022645">
    <property type="entry name" value="SecD/SecF_bac"/>
</dbReference>
<dbReference type="PANTHER" id="PTHR30081:SF1">
    <property type="entry name" value="PROTEIN TRANSLOCASE SUBUNIT SECD"/>
    <property type="match status" value="1"/>
</dbReference>
<dbReference type="InterPro" id="IPR055344">
    <property type="entry name" value="SecD_SecF_C_bact"/>
</dbReference>
<feature type="domain" description="SecDF P1 head subdomain" evidence="14">
    <location>
        <begin position="403"/>
        <end position="501"/>
    </location>
</feature>
<evidence type="ECO:0000313" key="15">
    <source>
        <dbReference type="EMBL" id="ELR70917.1"/>
    </source>
</evidence>
<dbReference type="AlphaFoldDB" id="L8JUF1"/>
<feature type="transmembrane region" description="Helical" evidence="9">
    <location>
        <begin position="550"/>
        <end position="569"/>
    </location>
</feature>
<evidence type="ECO:0000259" key="12">
    <source>
        <dbReference type="Pfam" id="PF02355"/>
    </source>
</evidence>
<reference evidence="15 16" key="1">
    <citation type="submission" date="2012-12" db="EMBL/GenBank/DDBJ databases">
        <title>Genome assembly of Fulvivirga imtechensis AK7.</title>
        <authorList>
            <person name="Nupur N."/>
            <person name="Khatri I."/>
            <person name="Kumar R."/>
            <person name="Subramanian S."/>
            <person name="Pinnaka A."/>
        </authorList>
    </citation>
    <scope>NUCLEOTIDE SEQUENCE [LARGE SCALE GENOMIC DNA]</scope>
    <source>
        <strain evidence="15 16">AK7</strain>
    </source>
</reference>
<dbReference type="OrthoDB" id="9805019at2"/>
<evidence type="ECO:0000259" key="14">
    <source>
        <dbReference type="Pfam" id="PF22599"/>
    </source>
</evidence>
<keyword evidence="4 9" id="KW-0812">Transmembrane</keyword>
<dbReference type="Pfam" id="PF21760">
    <property type="entry name" value="SecD_1st"/>
    <property type="match status" value="1"/>
</dbReference>
<keyword evidence="8 9" id="KW-0472">Membrane</keyword>
<protein>
    <recommendedName>
        <fullName evidence="9 10">Multifunctional fusion protein</fullName>
    </recommendedName>
    <domain>
        <recommendedName>
            <fullName evidence="9">Protein translocase subunit SecD</fullName>
        </recommendedName>
    </domain>
    <domain>
        <recommendedName>
            <fullName evidence="10">Protein-export membrane protein SecF</fullName>
        </recommendedName>
    </domain>
</protein>
<comment type="subunit">
    <text evidence="9">Forms a complex with SecF. Part of the essential Sec protein translocation apparatus which comprises SecA, SecYEG and auxiliary proteins SecDF. Other proteins may also be involved.</text>
</comment>
<feature type="domain" description="Protein export membrane protein SecD/SecF C-terminal" evidence="12">
    <location>
        <begin position="504"/>
        <end position="675"/>
    </location>
</feature>
<dbReference type="STRING" id="1237149.C900_03200"/>
<evidence type="ECO:0000256" key="5">
    <source>
        <dbReference type="ARBA" id="ARBA00022927"/>
    </source>
</evidence>
<feature type="domain" description="Protein export membrane protein SecD/SecF C-terminal" evidence="12">
    <location>
        <begin position="820"/>
        <end position="1004"/>
    </location>
</feature>
<dbReference type="Proteomes" id="UP000011135">
    <property type="component" value="Unassembled WGS sequence"/>
</dbReference>
<feature type="transmembrane region" description="Helical" evidence="9">
    <location>
        <begin position="646"/>
        <end position="666"/>
    </location>
</feature>
<comment type="subunit">
    <text evidence="10">Forms a complex with SecD. Part of the essential Sec protein translocation apparatus which comprises SecA, SecYEG and auxiliary proteins SecDF. Other proteins may also be involved.</text>
</comment>
<dbReference type="eggNOG" id="COG0342">
    <property type="taxonomic scope" value="Bacteria"/>
</dbReference>
<keyword evidence="7 9" id="KW-0811">Translocation</keyword>
<dbReference type="Pfam" id="PF22599">
    <property type="entry name" value="SecDF_P1_head"/>
    <property type="match status" value="1"/>
</dbReference>
<evidence type="ECO:0000259" key="13">
    <source>
        <dbReference type="Pfam" id="PF21760"/>
    </source>
</evidence>
<dbReference type="Gene3D" id="1.20.1640.10">
    <property type="entry name" value="Multidrug efflux transporter AcrB transmembrane domain"/>
    <property type="match status" value="2"/>
</dbReference>
<evidence type="ECO:0000256" key="7">
    <source>
        <dbReference type="ARBA" id="ARBA00023010"/>
    </source>
</evidence>
<dbReference type="Pfam" id="PF02355">
    <property type="entry name" value="SecD_SecF_C"/>
    <property type="match status" value="2"/>
</dbReference>
<dbReference type="GO" id="GO:0006605">
    <property type="term" value="P:protein targeting"/>
    <property type="evidence" value="ECO:0007669"/>
    <property type="project" value="UniProtKB-UniRule"/>
</dbReference>
<dbReference type="Gene3D" id="3.30.1360.200">
    <property type="match status" value="1"/>
</dbReference>
<organism evidence="15 16">
    <name type="scientific">Fulvivirga imtechensis AK7</name>
    <dbReference type="NCBI Taxonomy" id="1237149"/>
    <lineage>
        <taxon>Bacteria</taxon>
        <taxon>Pseudomonadati</taxon>
        <taxon>Bacteroidota</taxon>
        <taxon>Cytophagia</taxon>
        <taxon>Cytophagales</taxon>
        <taxon>Fulvivirgaceae</taxon>
        <taxon>Fulvivirga</taxon>
    </lineage>
</organism>
<evidence type="ECO:0000256" key="11">
    <source>
        <dbReference type="SAM" id="MobiDB-lite"/>
    </source>
</evidence>
<keyword evidence="2 9" id="KW-0813">Transport</keyword>
<comment type="similarity">
    <text evidence="9">Belongs to the SecD/SecF family. SecD subfamily.</text>
</comment>
<dbReference type="NCBIfam" id="TIGR00916">
    <property type="entry name" value="2A0604s01"/>
    <property type="match status" value="2"/>
</dbReference>
<dbReference type="FunFam" id="1.20.1640.10:FF:000004">
    <property type="entry name" value="Protein translocase subunit SecD"/>
    <property type="match status" value="1"/>
</dbReference>
<dbReference type="Pfam" id="PF07549">
    <property type="entry name" value="Sec_GG"/>
    <property type="match status" value="2"/>
</dbReference>
<dbReference type="InterPro" id="IPR022813">
    <property type="entry name" value="SecD/SecF_arch_bac"/>
</dbReference>
<dbReference type="HAMAP" id="MF_01463_B">
    <property type="entry name" value="SecD_B"/>
    <property type="match status" value="1"/>
</dbReference>
<dbReference type="GO" id="GO:0005886">
    <property type="term" value="C:plasma membrane"/>
    <property type="evidence" value="ECO:0007669"/>
    <property type="project" value="UniProtKB-SubCell"/>
</dbReference>
<comment type="function">
    <text evidence="9">Part of the Sec protein translocase complex. Interacts with the SecYEG preprotein conducting channel. SecDF uses the proton motive force (PMF) to complete protein translocation after the ATP-dependent function of SecA.</text>
</comment>
<evidence type="ECO:0000256" key="10">
    <source>
        <dbReference type="HAMAP-Rule" id="MF_01464"/>
    </source>
</evidence>
<keyword evidence="6 9" id="KW-1133">Transmembrane helix</keyword>
<sequence>MRNKGAVVFLTIIITLLCIYYLSFTFVARGIQQDAIKFATSETGVIDLQKKQAYLDSIYNLPVYNLFGAEYTYKEVKDTELSLGLDLQGGMQVTLEVSPVDIIKGLSGNSQDADFQKALEMAKVKQKTSQTRFGELFHQSYQEVTDKPLAGIFATAANRGRISRSDSDQAVMDIINKEIEDAIERSFIILRTRIDQFGTSQPNIQRLPGTGRIQIEIPGADNPERVRKLLQGVAKLEFWEVAELNEINNSLMAINDMLVKEQQAARKLKGSDLKTEVESEQGVPQDQEEDLADALSGEDSEVDTTDGDLDAALGSDAADGDRLDSLMNDNVSPLFALTKAGGGLVYDVRDTAVIGKILRRSEVRSLLSRTVKPLWDVKPTVNEQTGEELLQLYFVRTGRGGNAKLTGEVITDARQDLDQFSRPAVSMQMNALGTRVWAKMTADAANQTPKGRIAIVLDNLIYSAPYVNGEIPNGSSQISGNFTIEEAKDLANILKAGSLPAPTRIVEEAIVGPTLGKVAQNQGIISIVSGLVVVVLFMVAYYAKGGIVANIALVFNIFFILGILAQFNASLTLPGIAGIVLTIGMSIDANVLIFERIREELRNGVKLRAAVTDGYKKAFSSIVDANVTTFLTAVILYVLGQGPVKGFAITLMIGIACSFFTAVYITRVIVEWMVRKGDETKVSFSTPFSSNLLSNLNIDFMGRRRMAYMISGIVIVIGLALVAIQGLNMGVDFKGGRSYIVNFQNPVVATDMKLALGKVFEGAGTEVKNYDGNNNIKVTTSYMVDDESDTADDEVKNALISGIESFTGQKYVSTASQMGAEHFTISGSSKVGATIADDIKTASMEAGIFSVVVIFLYILIRFRKWQFSTGAIVAVVHDTLFVFSAFAIAGLLGINFEIDQVFVAALLTIIGYSINDTVVVFDRIREYLNLGTSSDKIKIFNSAINTTLNRTMMTSLTTMIVVLILFIFGGEVLRGFSFALLIGILVGTYSSIFIASPVVIDLDKKKPISESEKKKAVVA</sequence>
<dbReference type="PANTHER" id="PTHR30081">
    <property type="entry name" value="PROTEIN-EXPORT MEMBRANE PROTEIN SEC"/>
    <property type="match status" value="1"/>
</dbReference>
<evidence type="ECO:0000256" key="3">
    <source>
        <dbReference type="ARBA" id="ARBA00022475"/>
    </source>
</evidence>
<dbReference type="GO" id="GO:0043952">
    <property type="term" value="P:protein transport by the Sec complex"/>
    <property type="evidence" value="ECO:0007669"/>
    <property type="project" value="UniProtKB-UniRule"/>
</dbReference>
<evidence type="ECO:0000256" key="8">
    <source>
        <dbReference type="ARBA" id="ARBA00023136"/>
    </source>
</evidence>
<dbReference type="eggNOG" id="COG0341">
    <property type="taxonomic scope" value="Bacteria"/>
</dbReference>
<dbReference type="NCBIfam" id="TIGR01129">
    <property type="entry name" value="secD"/>
    <property type="match status" value="1"/>
</dbReference>
<comment type="subcellular location">
    <subcellularLocation>
        <location evidence="1 9">Cell membrane</location>
        <topology evidence="1 9">Multi-pass membrane protein</topology>
    </subcellularLocation>
</comment>
<dbReference type="InterPro" id="IPR005791">
    <property type="entry name" value="SecD"/>
</dbReference>
<evidence type="ECO:0000313" key="16">
    <source>
        <dbReference type="Proteomes" id="UP000011135"/>
    </source>
</evidence>
<dbReference type="SUPFAM" id="SSF82866">
    <property type="entry name" value="Multidrug efflux transporter AcrB transmembrane domain"/>
    <property type="match status" value="2"/>
</dbReference>
<dbReference type="InterPro" id="IPR048634">
    <property type="entry name" value="SecD_SecF_C"/>
</dbReference>
<dbReference type="InterPro" id="IPR048631">
    <property type="entry name" value="SecD_1st"/>
</dbReference>
<dbReference type="PRINTS" id="PR01755">
    <property type="entry name" value="SECFTRNLCASE"/>
</dbReference>
<evidence type="ECO:0000256" key="4">
    <source>
        <dbReference type="ARBA" id="ARBA00022692"/>
    </source>
</evidence>
<evidence type="ECO:0000256" key="9">
    <source>
        <dbReference type="HAMAP-Rule" id="MF_01463"/>
    </source>
</evidence>
<feature type="transmembrane region" description="Helical" evidence="9">
    <location>
        <begin position="618"/>
        <end position="640"/>
    </location>
</feature>
<feature type="transmembrane region" description="Helical" evidence="9">
    <location>
        <begin position="706"/>
        <end position="727"/>
    </location>
</feature>
<dbReference type="EMBL" id="AMZN01000047">
    <property type="protein sequence ID" value="ELR70917.1"/>
    <property type="molecule type" value="Genomic_DNA"/>
</dbReference>
<feature type="transmembrane region" description="Helical" evidence="9">
    <location>
        <begin position="976"/>
        <end position="1000"/>
    </location>
</feature>
<gene>
    <name evidence="9" type="primary">secD</name>
    <name evidence="10" type="synonym">secF</name>
    <name evidence="15" type="ORF">C900_03200</name>
</gene>
<dbReference type="InterPro" id="IPR005665">
    <property type="entry name" value="SecF_bac"/>
</dbReference>
<feature type="transmembrane region" description="Helical" evidence="9">
    <location>
        <begin position="575"/>
        <end position="597"/>
    </location>
</feature>
<keyword evidence="16" id="KW-1185">Reference proteome</keyword>
<feature type="region of interest" description="Disordered" evidence="11">
    <location>
        <begin position="269"/>
        <end position="316"/>
    </location>
</feature>
<proteinExistence type="inferred from homology"/>
<feature type="transmembrane region" description="Helical" evidence="9">
    <location>
        <begin position="952"/>
        <end position="970"/>
    </location>
</feature>
<dbReference type="PATRIC" id="fig|1237149.3.peg.2960"/>
<dbReference type="InterPro" id="IPR054384">
    <property type="entry name" value="SecDF_P1_head"/>
</dbReference>
<feature type="transmembrane region" description="Helical" evidence="9">
    <location>
        <begin position="900"/>
        <end position="921"/>
    </location>
</feature>
<dbReference type="GO" id="GO:0065002">
    <property type="term" value="P:intracellular protein transmembrane transport"/>
    <property type="evidence" value="ECO:0007669"/>
    <property type="project" value="UniProtKB-UniRule"/>
</dbReference>
<evidence type="ECO:0000256" key="1">
    <source>
        <dbReference type="ARBA" id="ARBA00004651"/>
    </source>
</evidence>
<feature type="transmembrane region" description="Helical" evidence="9">
    <location>
        <begin position="842"/>
        <end position="860"/>
    </location>
</feature>
<dbReference type="NCBIfam" id="TIGR00966">
    <property type="entry name" value="transloc_SecF"/>
    <property type="match status" value="1"/>
</dbReference>
<feature type="transmembrane region" description="Helical" evidence="9">
    <location>
        <begin position="7"/>
        <end position="28"/>
    </location>
</feature>
<keyword evidence="3 9" id="KW-1003">Cell membrane</keyword>
<feature type="transmembrane region" description="Helical" evidence="9">
    <location>
        <begin position="523"/>
        <end position="543"/>
    </location>
</feature>
<comment type="caution">
    <text evidence="15">The sequence shown here is derived from an EMBL/GenBank/DDBJ whole genome shotgun (WGS) entry which is preliminary data.</text>
</comment>